<organism evidence="1 2">
    <name type="scientific">Halolamina salina</name>
    <dbReference type="NCBI Taxonomy" id="1220023"/>
    <lineage>
        <taxon>Archaea</taxon>
        <taxon>Methanobacteriati</taxon>
        <taxon>Methanobacteriota</taxon>
        <taxon>Stenosarchaea group</taxon>
        <taxon>Halobacteria</taxon>
        <taxon>Halobacteriales</taxon>
        <taxon>Haloferacaceae</taxon>
    </lineage>
</organism>
<dbReference type="AlphaFoldDB" id="A0ABD6B6V6"/>
<protein>
    <submittedName>
        <fullName evidence="1">Cyclase</fullName>
    </submittedName>
</protein>
<feature type="non-terminal residue" evidence="1">
    <location>
        <position position="1"/>
    </location>
</feature>
<keyword evidence="2" id="KW-1185">Reference proteome</keyword>
<sequence>RVVYRLPLGGLGRALGPLGVVGFEPMFRYRHRQTKKLLE</sequence>
<proteinExistence type="predicted"/>
<comment type="caution">
    <text evidence="1">The sequence shown here is derived from an EMBL/GenBank/DDBJ whole genome shotgun (WGS) entry which is preliminary data.</text>
</comment>
<dbReference type="EMBL" id="JBHUDH010000070">
    <property type="protein sequence ID" value="MFD1526162.1"/>
    <property type="molecule type" value="Genomic_DNA"/>
</dbReference>
<evidence type="ECO:0000313" key="1">
    <source>
        <dbReference type="EMBL" id="MFD1526162.1"/>
    </source>
</evidence>
<gene>
    <name evidence="1" type="ORF">ACFR9S_07575</name>
</gene>
<evidence type="ECO:0000313" key="2">
    <source>
        <dbReference type="Proteomes" id="UP001597111"/>
    </source>
</evidence>
<reference evidence="1 2" key="1">
    <citation type="journal article" date="2019" name="Int. J. Syst. Evol. Microbiol.">
        <title>The Global Catalogue of Microorganisms (GCM) 10K type strain sequencing project: providing services to taxonomists for standard genome sequencing and annotation.</title>
        <authorList>
            <consortium name="The Broad Institute Genomics Platform"/>
            <consortium name="The Broad Institute Genome Sequencing Center for Infectious Disease"/>
            <person name="Wu L."/>
            <person name="Ma J."/>
        </authorList>
    </citation>
    <scope>NUCLEOTIDE SEQUENCE [LARGE SCALE GENOMIC DNA]</scope>
    <source>
        <strain evidence="1 2">CGMCC 1.12285</strain>
    </source>
</reference>
<dbReference type="Proteomes" id="UP001597111">
    <property type="component" value="Unassembled WGS sequence"/>
</dbReference>
<accession>A0ABD6B6V6</accession>
<name>A0ABD6B6V6_9EURY</name>